<evidence type="ECO:0000259" key="2">
    <source>
        <dbReference type="PROSITE" id="PS50127"/>
    </source>
</evidence>
<evidence type="ECO:0000313" key="5">
    <source>
        <dbReference type="Proteomes" id="UP000284702"/>
    </source>
</evidence>
<keyword evidence="1" id="KW-1133">Transmembrane helix</keyword>
<sequence length="215" mass="24056">MASSMATKRLRKEYMALRKNPEANIEAIPLESNILEWHYVIRGIGVYEGGYYHGKLKFPAEYPMKPPAVYMLTTNGRFQVNKRLCLSMSDYHPETWNPMWSVSSILAGLFSFMNENTPTLGSIVTPDAEKRKLAALSLDENCRNATFVTCFPDLVALHDELERTKLERGDQPADTTATSSDVKRELGVMILDNVSTVTGAVVVIAIFGAMLLFQL</sequence>
<dbReference type="EMBL" id="MZMZ02001541">
    <property type="protein sequence ID" value="RQM29091.1"/>
    <property type="molecule type" value="Genomic_DNA"/>
</dbReference>
<dbReference type="Pfam" id="PF00179">
    <property type="entry name" value="UQ_con"/>
    <property type="match status" value="1"/>
</dbReference>
<dbReference type="PANTHER" id="PTHR24067">
    <property type="entry name" value="UBIQUITIN-CONJUGATING ENZYME E2"/>
    <property type="match status" value="1"/>
</dbReference>
<organism evidence="3">
    <name type="scientific">Aphanomyces astaci</name>
    <name type="common">Crayfish plague agent</name>
    <dbReference type="NCBI Taxonomy" id="112090"/>
    <lineage>
        <taxon>Eukaryota</taxon>
        <taxon>Sar</taxon>
        <taxon>Stramenopiles</taxon>
        <taxon>Oomycota</taxon>
        <taxon>Saprolegniomycetes</taxon>
        <taxon>Saprolegniales</taxon>
        <taxon>Verrucalvaceae</taxon>
        <taxon>Aphanomyces</taxon>
    </lineage>
</organism>
<feature type="domain" description="UBC core" evidence="2">
    <location>
        <begin position="5"/>
        <end position="160"/>
    </location>
</feature>
<dbReference type="PROSITE" id="PS50127">
    <property type="entry name" value="UBC_2"/>
    <property type="match status" value="1"/>
</dbReference>
<gene>
    <name evidence="4" type="ORF">B5M09_008647</name>
    <name evidence="3" type="ORF">H257_18427</name>
</gene>
<dbReference type="OrthoDB" id="1158011at2759"/>
<reference evidence="4 5" key="2">
    <citation type="submission" date="2018-07" db="EMBL/GenBank/DDBJ databases">
        <title>Annotation of Aphanomyces astaci genome assembly.</title>
        <authorList>
            <person name="Studholme D.J."/>
        </authorList>
    </citation>
    <scope>NUCLEOTIDE SEQUENCE [LARGE SCALE GENOMIC DNA]</scope>
    <source>
        <strain evidence="4">Pc</strain>
    </source>
</reference>
<feature type="transmembrane region" description="Helical" evidence="1">
    <location>
        <begin position="190"/>
        <end position="213"/>
    </location>
</feature>
<dbReference type="GeneID" id="20820423"/>
<dbReference type="Proteomes" id="UP000284702">
    <property type="component" value="Unassembled WGS sequence"/>
</dbReference>
<dbReference type="InterPro" id="IPR016135">
    <property type="entry name" value="UBQ-conjugating_enzyme/RWD"/>
</dbReference>
<proteinExistence type="predicted"/>
<name>W4FDE7_APHAT</name>
<evidence type="ECO:0000313" key="3">
    <source>
        <dbReference type="EMBL" id="ETV64743.1"/>
    </source>
</evidence>
<keyword evidence="1" id="KW-0812">Transmembrane</keyword>
<dbReference type="InterPro" id="IPR050113">
    <property type="entry name" value="Ub_conjugating_enzyme"/>
</dbReference>
<keyword evidence="5" id="KW-1185">Reference proteome</keyword>
<evidence type="ECO:0000313" key="4">
    <source>
        <dbReference type="EMBL" id="RQM29091.1"/>
    </source>
</evidence>
<dbReference type="InterPro" id="IPR000608">
    <property type="entry name" value="UBC"/>
</dbReference>
<dbReference type="SMART" id="SM00212">
    <property type="entry name" value="UBCc"/>
    <property type="match status" value="1"/>
</dbReference>
<dbReference type="SUPFAM" id="SSF54495">
    <property type="entry name" value="UBC-like"/>
    <property type="match status" value="1"/>
</dbReference>
<reference evidence="3" key="1">
    <citation type="submission" date="2013-12" db="EMBL/GenBank/DDBJ databases">
        <title>The Genome Sequence of Aphanomyces astaci APO3.</title>
        <authorList>
            <consortium name="The Broad Institute Genomics Platform"/>
            <person name="Russ C."/>
            <person name="Tyler B."/>
            <person name="van West P."/>
            <person name="Dieguez-Uribeondo J."/>
            <person name="Young S.K."/>
            <person name="Zeng Q."/>
            <person name="Gargeya S."/>
            <person name="Fitzgerald M."/>
            <person name="Abouelleil A."/>
            <person name="Alvarado L."/>
            <person name="Chapman S.B."/>
            <person name="Gainer-Dewar J."/>
            <person name="Goldberg J."/>
            <person name="Griggs A."/>
            <person name="Gujja S."/>
            <person name="Hansen M."/>
            <person name="Howarth C."/>
            <person name="Imamovic A."/>
            <person name="Ireland A."/>
            <person name="Larimer J."/>
            <person name="McCowan C."/>
            <person name="Murphy C."/>
            <person name="Pearson M."/>
            <person name="Poon T.W."/>
            <person name="Priest M."/>
            <person name="Roberts A."/>
            <person name="Saif S."/>
            <person name="Shea T."/>
            <person name="Sykes S."/>
            <person name="Wortman J."/>
            <person name="Nusbaum C."/>
            <person name="Birren B."/>
        </authorList>
    </citation>
    <scope>NUCLEOTIDE SEQUENCE [LARGE SCALE GENOMIC DNA]</scope>
    <source>
        <strain evidence="3">APO3</strain>
    </source>
</reference>
<dbReference type="RefSeq" id="XP_009845783.1">
    <property type="nucleotide sequence ID" value="XM_009847481.1"/>
</dbReference>
<dbReference type="VEuPathDB" id="FungiDB:H257_18427"/>
<accession>W4FDE7</accession>
<dbReference type="EMBL" id="KI913277">
    <property type="protein sequence ID" value="ETV64743.1"/>
    <property type="molecule type" value="Genomic_DNA"/>
</dbReference>
<dbReference type="AlphaFoldDB" id="W4FDE7"/>
<dbReference type="FunFam" id="3.10.110.10:FF:000109">
    <property type="entry name" value="Ubiquitin-conjugating enzyme E2 J2-like"/>
    <property type="match status" value="1"/>
</dbReference>
<dbReference type="Gene3D" id="3.10.110.10">
    <property type="entry name" value="Ubiquitin Conjugating Enzyme"/>
    <property type="match status" value="1"/>
</dbReference>
<dbReference type="CDD" id="cd23799">
    <property type="entry name" value="UBCc_UBE2J"/>
    <property type="match status" value="1"/>
</dbReference>
<protein>
    <recommendedName>
        <fullName evidence="2">UBC core domain-containing protein</fullName>
    </recommendedName>
</protein>
<dbReference type="STRING" id="112090.W4FDE7"/>
<evidence type="ECO:0000256" key="1">
    <source>
        <dbReference type="SAM" id="Phobius"/>
    </source>
</evidence>
<keyword evidence="1" id="KW-0472">Membrane</keyword>